<dbReference type="Pfam" id="PF13359">
    <property type="entry name" value="DDE_Tnp_4"/>
    <property type="match status" value="1"/>
</dbReference>
<keyword evidence="15" id="KW-1185">Reference proteome</keyword>
<dbReference type="Proteomes" id="UP000663836">
    <property type="component" value="Unassembled WGS sequence"/>
</dbReference>
<accession>A0A815C9F7</accession>
<dbReference type="PANTHER" id="PTHR22930">
    <property type="match status" value="1"/>
</dbReference>
<dbReference type="AlphaFoldDB" id="A0A815C9F7"/>
<evidence type="ECO:0000256" key="4">
    <source>
        <dbReference type="ARBA" id="ARBA00022722"/>
    </source>
</evidence>
<protein>
    <recommendedName>
        <fullName evidence="9">DDE Tnp4 domain-containing protein</fullName>
    </recommendedName>
</protein>
<feature type="compositionally biased region" description="Low complexity" evidence="8">
    <location>
        <begin position="300"/>
        <end position="310"/>
    </location>
</feature>
<comment type="caution">
    <text evidence="12">The sequence shown here is derived from an EMBL/GenBank/DDBJ whole genome shotgun (WGS) entry which is preliminary data.</text>
</comment>
<reference evidence="12" key="1">
    <citation type="submission" date="2021-02" db="EMBL/GenBank/DDBJ databases">
        <authorList>
            <person name="Nowell W R."/>
        </authorList>
    </citation>
    <scope>NUCLEOTIDE SEQUENCE</scope>
</reference>
<feature type="region of interest" description="Disordered" evidence="8">
    <location>
        <begin position="132"/>
        <end position="158"/>
    </location>
</feature>
<dbReference type="Proteomes" id="UP000663864">
    <property type="component" value="Unassembled WGS sequence"/>
</dbReference>
<dbReference type="Proteomes" id="UP000663823">
    <property type="component" value="Unassembled WGS sequence"/>
</dbReference>
<evidence type="ECO:0000256" key="6">
    <source>
        <dbReference type="ARBA" id="ARBA00022801"/>
    </source>
</evidence>
<evidence type="ECO:0000256" key="7">
    <source>
        <dbReference type="ARBA" id="ARBA00023242"/>
    </source>
</evidence>
<comment type="similarity">
    <text evidence="3">Belongs to the HARBI1 family.</text>
</comment>
<comment type="subcellular location">
    <subcellularLocation>
        <location evidence="2">Nucleus</location>
    </subcellularLocation>
</comment>
<dbReference type="GO" id="GO:0005634">
    <property type="term" value="C:nucleus"/>
    <property type="evidence" value="ECO:0007669"/>
    <property type="project" value="UniProtKB-SubCell"/>
</dbReference>
<feature type="compositionally biased region" description="Basic residues" evidence="8">
    <location>
        <begin position="311"/>
        <end position="321"/>
    </location>
</feature>
<dbReference type="InterPro" id="IPR045249">
    <property type="entry name" value="HARBI1-like"/>
</dbReference>
<dbReference type="InterPro" id="IPR027806">
    <property type="entry name" value="HARBI1_dom"/>
</dbReference>
<feature type="domain" description="DDE Tnp4" evidence="9">
    <location>
        <begin position="529"/>
        <end position="691"/>
    </location>
</feature>
<dbReference type="Proteomes" id="UP000663854">
    <property type="component" value="Unassembled WGS sequence"/>
</dbReference>
<evidence type="ECO:0000313" key="15">
    <source>
        <dbReference type="Proteomes" id="UP000663870"/>
    </source>
</evidence>
<keyword evidence="7" id="KW-0539">Nucleus</keyword>
<evidence type="ECO:0000256" key="8">
    <source>
        <dbReference type="SAM" id="MobiDB-lite"/>
    </source>
</evidence>
<dbReference type="GO" id="GO:0004518">
    <property type="term" value="F:nuclease activity"/>
    <property type="evidence" value="ECO:0007669"/>
    <property type="project" value="UniProtKB-KW"/>
</dbReference>
<dbReference type="Proteomes" id="UP000663870">
    <property type="component" value="Unassembled WGS sequence"/>
</dbReference>
<evidence type="ECO:0000313" key="11">
    <source>
        <dbReference type="EMBL" id="CAF1088599.1"/>
    </source>
</evidence>
<dbReference type="EMBL" id="CAJOAX010002357">
    <property type="protein sequence ID" value="CAF3790498.1"/>
    <property type="molecule type" value="Genomic_DNA"/>
</dbReference>
<keyword evidence="5" id="KW-0479">Metal-binding</keyword>
<evidence type="ECO:0000313" key="10">
    <source>
        <dbReference type="EMBL" id="CAF0950023.1"/>
    </source>
</evidence>
<dbReference type="PANTHER" id="PTHR22930:SF85">
    <property type="entry name" value="GH03217P-RELATED"/>
    <property type="match status" value="1"/>
</dbReference>
<dbReference type="EMBL" id="CAJNOL010001073">
    <property type="protein sequence ID" value="CAF1280647.1"/>
    <property type="molecule type" value="Genomic_DNA"/>
</dbReference>
<dbReference type="GO" id="GO:0046872">
    <property type="term" value="F:metal ion binding"/>
    <property type="evidence" value="ECO:0007669"/>
    <property type="project" value="UniProtKB-KW"/>
</dbReference>
<dbReference type="EMBL" id="CAJNOH010000615">
    <property type="protein sequence ID" value="CAF1088599.1"/>
    <property type="molecule type" value="Genomic_DNA"/>
</dbReference>
<evidence type="ECO:0000313" key="12">
    <source>
        <dbReference type="EMBL" id="CAF1280647.1"/>
    </source>
</evidence>
<comment type="cofactor">
    <cofactor evidence="1">
        <name>a divalent metal cation</name>
        <dbReference type="ChEBI" id="CHEBI:60240"/>
    </cofactor>
</comment>
<evidence type="ECO:0000313" key="13">
    <source>
        <dbReference type="EMBL" id="CAF3790498.1"/>
    </source>
</evidence>
<evidence type="ECO:0000256" key="2">
    <source>
        <dbReference type="ARBA" id="ARBA00004123"/>
    </source>
</evidence>
<organism evidence="12 15">
    <name type="scientific">Rotaria sordida</name>
    <dbReference type="NCBI Taxonomy" id="392033"/>
    <lineage>
        <taxon>Eukaryota</taxon>
        <taxon>Metazoa</taxon>
        <taxon>Spiralia</taxon>
        <taxon>Gnathifera</taxon>
        <taxon>Rotifera</taxon>
        <taxon>Eurotatoria</taxon>
        <taxon>Bdelloidea</taxon>
        <taxon>Philodinida</taxon>
        <taxon>Philodinidae</taxon>
        <taxon>Rotaria</taxon>
    </lineage>
</organism>
<gene>
    <name evidence="14" type="ORF">JBS370_LOCUS16142</name>
    <name evidence="12" type="ORF">JXQ802_LOCUS28475</name>
    <name evidence="13" type="ORF">OTI717_LOCUS17691</name>
    <name evidence="11" type="ORF">PYM288_LOCUS19056</name>
    <name evidence="10" type="ORF">ZHD862_LOCUS9951</name>
</gene>
<dbReference type="EMBL" id="CAJNOT010000350">
    <property type="protein sequence ID" value="CAF0950023.1"/>
    <property type="molecule type" value="Genomic_DNA"/>
</dbReference>
<proteinExistence type="inferred from homology"/>
<evidence type="ECO:0000256" key="1">
    <source>
        <dbReference type="ARBA" id="ARBA00001968"/>
    </source>
</evidence>
<dbReference type="GO" id="GO:0016787">
    <property type="term" value="F:hydrolase activity"/>
    <property type="evidence" value="ECO:0007669"/>
    <property type="project" value="UniProtKB-KW"/>
</dbReference>
<sequence>MKPQIVRFVLPSNKDFQSYNLSQGANTFQTIHPVVHHQKSFSLQLVNGTTSSATAVAPSRVFITSTPPTFNLYDEVTAQKSNNSSINNCIHGTILNPSSSVVGIPINKSCLGEVIPTTNMCLSNSASMPQPTTLCKNKKTSDSPCPEKTQRNTKQSNKRLKLEETSGKLVKRCKNWSEEETKTFIAIWSENYSRLMSSGSRNASIYQSMADELNKILQRRSLTGERPYNDDSLLTDSMKIGEQVLQDIENIPPVDLNSTQISELVDDLVPSLADTEETNSFTDINPNHLGSSSNVDTLSKSDTSSVTNSSKPKKTAPEKKRRISEIKVNLVQDLIGKIESANENASRSEVKTNFECQRFIQKYRRDLTLRNFLITSLFIISERTLITSRRLIWCYKRSGRWWTEIVPLMNDQQFKNNFRIQRSTFGELVRLVGPHVFKNDTNYRAAIPVEKRIACALYALGSSSELRTISNLFGIGVNTTGLIVHEFCNTIIDLFLYKLIKFPSTDAEIYETMNGFLTKFGYPLCLGSLDGTHIQIKPPIGAEPDYYNYKKFHSVIMLAAVNSNLMFTYINVGAPGRCNDSSVYSRSTLYDVIQNSIYKKYYLIENNVTIYAHLIADSAFPLDATLIKPYIEKPNMSRKECMFNYRLSRARSTVERAFGIMKNRFRCIHRKLEYELDNSVRIIKAIAILHNICIISGDNSELDWDIPHVIYKKPSCNSQTTDGNDIRQALTEYFVKNPL</sequence>
<evidence type="ECO:0000256" key="5">
    <source>
        <dbReference type="ARBA" id="ARBA00022723"/>
    </source>
</evidence>
<evidence type="ECO:0000256" key="3">
    <source>
        <dbReference type="ARBA" id="ARBA00006958"/>
    </source>
</evidence>
<dbReference type="EMBL" id="CAJOBD010001598">
    <property type="protein sequence ID" value="CAF3815736.1"/>
    <property type="molecule type" value="Genomic_DNA"/>
</dbReference>
<feature type="compositionally biased region" description="Polar residues" evidence="8">
    <location>
        <begin position="278"/>
        <end position="298"/>
    </location>
</feature>
<evidence type="ECO:0000313" key="14">
    <source>
        <dbReference type="EMBL" id="CAF3815736.1"/>
    </source>
</evidence>
<keyword evidence="6" id="KW-0378">Hydrolase</keyword>
<evidence type="ECO:0000259" key="9">
    <source>
        <dbReference type="Pfam" id="PF13359"/>
    </source>
</evidence>
<keyword evidence="4" id="KW-0540">Nuclease</keyword>
<feature type="region of interest" description="Disordered" evidence="8">
    <location>
        <begin position="278"/>
        <end position="321"/>
    </location>
</feature>
<name>A0A815C9F7_9BILA</name>